<keyword evidence="2" id="KW-0812">Transmembrane</keyword>
<comment type="similarity">
    <text evidence="1">Belongs to the membrane fusion protein (MFP) (TC 8.A.1) family.</text>
</comment>
<dbReference type="SUPFAM" id="SSF111369">
    <property type="entry name" value="HlyD-like secretion proteins"/>
    <property type="match status" value="1"/>
</dbReference>
<keyword evidence="9" id="KW-1185">Reference proteome</keyword>
<evidence type="ECO:0000259" key="7">
    <source>
        <dbReference type="Pfam" id="PF25963"/>
    </source>
</evidence>
<dbReference type="InterPro" id="IPR006143">
    <property type="entry name" value="RND_pump_MFP"/>
</dbReference>
<name>A0ABX2NZ61_9BURK</name>
<dbReference type="NCBIfam" id="TIGR01730">
    <property type="entry name" value="RND_mfp"/>
    <property type="match status" value="1"/>
</dbReference>
<gene>
    <name evidence="8" type="ORF">FSB64_39160</name>
</gene>
<dbReference type="Pfam" id="PF25963">
    <property type="entry name" value="Beta-barrel_AAEA"/>
    <property type="match status" value="1"/>
</dbReference>
<evidence type="ECO:0000256" key="3">
    <source>
        <dbReference type="ARBA" id="ARBA00022989"/>
    </source>
</evidence>
<dbReference type="Proteomes" id="UP000821598">
    <property type="component" value="Unassembled WGS sequence"/>
</dbReference>
<organism evidence="8 9">
    <name type="scientific">Paraburkholderia youngii</name>
    <dbReference type="NCBI Taxonomy" id="2782701"/>
    <lineage>
        <taxon>Bacteria</taxon>
        <taxon>Pseudomonadati</taxon>
        <taxon>Pseudomonadota</taxon>
        <taxon>Betaproteobacteria</taxon>
        <taxon>Burkholderiales</taxon>
        <taxon>Burkholderiaceae</taxon>
        <taxon>Paraburkholderia</taxon>
    </lineage>
</organism>
<dbReference type="Pfam" id="PF25917">
    <property type="entry name" value="BSH_RND"/>
    <property type="match status" value="1"/>
</dbReference>
<reference evidence="8 9" key="1">
    <citation type="submission" date="2019-08" db="EMBL/GenBank/DDBJ databases">
        <title>Paraburkholderia simonii sp. nov. and P. youngii sp. nov. Brazilian and Mexican Mimosa-associated rhizobia.</title>
        <authorList>
            <person name="Mavima L."/>
            <person name="Beukes C.W."/>
            <person name="Palmer M."/>
            <person name="De Meyer S.E."/>
            <person name="James E.K."/>
            <person name="Maluk M."/>
            <person name="Avontuur J.R."/>
            <person name="Chan W.Y."/>
            <person name="Venter S.N."/>
            <person name="Steenkamp E.T."/>
        </authorList>
    </citation>
    <scope>NUCLEOTIDE SEQUENCE [LARGE SCALE GENOMIC DNA]</scope>
    <source>
        <strain evidence="8 9">JPY454</strain>
    </source>
</reference>
<feature type="domain" description="p-hydroxybenzoic acid efflux pump subunit AaeA-like beta-barrel" evidence="7">
    <location>
        <begin position="195"/>
        <end position="291"/>
    </location>
</feature>
<comment type="caution">
    <text evidence="8">The sequence shown here is derived from an EMBL/GenBank/DDBJ whole genome shotgun (WGS) entry which is preliminary data.</text>
</comment>
<dbReference type="Gene3D" id="2.40.50.100">
    <property type="match status" value="1"/>
</dbReference>
<proteinExistence type="inferred from homology"/>
<evidence type="ECO:0000256" key="1">
    <source>
        <dbReference type="ARBA" id="ARBA00009477"/>
    </source>
</evidence>
<dbReference type="PANTHER" id="PTHR30367">
    <property type="entry name" value="P-HYDROXYBENZOIC ACID EFFLUX PUMP SUBUNIT AAEA-RELATED"/>
    <property type="match status" value="1"/>
</dbReference>
<feature type="domain" description="Multidrug resistance protein MdtA-like barrel-sandwich hybrid" evidence="6">
    <location>
        <begin position="53"/>
        <end position="192"/>
    </location>
</feature>
<accession>A0ABX2NZ61</accession>
<evidence type="ECO:0000313" key="8">
    <source>
        <dbReference type="EMBL" id="NVI09541.1"/>
    </source>
</evidence>
<dbReference type="InterPro" id="IPR058634">
    <property type="entry name" value="AaeA-lik-b-barrel"/>
</dbReference>
<dbReference type="RefSeq" id="WP_176126531.1">
    <property type="nucleotide sequence ID" value="NZ_JBNDJB010000001.1"/>
</dbReference>
<dbReference type="InterPro" id="IPR058625">
    <property type="entry name" value="MdtA-like_BSH"/>
</dbReference>
<dbReference type="InterPro" id="IPR050393">
    <property type="entry name" value="MFP_Efflux_Pump"/>
</dbReference>
<keyword evidence="5" id="KW-0175">Coiled coil</keyword>
<evidence type="ECO:0000313" key="9">
    <source>
        <dbReference type="Proteomes" id="UP000821598"/>
    </source>
</evidence>
<keyword evidence="4" id="KW-0472">Membrane</keyword>
<evidence type="ECO:0000256" key="2">
    <source>
        <dbReference type="ARBA" id="ARBA00022692"/>
    </source>
</evidence>
<dbReference type="Gene3D" id="2.40.30.170">
    <property type="match status" value="1"/>
</dbReference>
<dbReference type="PANTHER" id="PTHR30367:SF12">
    <property type="entry name" value="P-HYDROXYBENZOIC ACID EFFLUX PUMP SUBUNIT AAEA"/>
    <property type="match status" value="1"/>
</dbReference>
<protein>
    <submittedName>
        <fullName evidence="8">Efflux RND transporter periplasmic adaptor subunit</fullName>
    </submittedName>
</protein>
<sequence length="304" mass="33365">MESRSDLKKILSVSGRVLVTAAAVAVAAVGAHRLYLHYNLEPWTRDGRVRADVVEVSPDVNGLVTAVLVRDNQTVHAGQVLFVIDRERYELALRQAEAVIANDEASLVQAKRERQRDRALGSLVTTEQVEEGDTKVQALSAQLQGAIVQRDTARLNLERTTVRATVNGIVTNVGLQPGDYAATGHQVLALVDTDTVYVDGYFEETKLPQIREGDRVRIHLMGQDTDIGGTVESIAAAIEDRERSASSTNLVNVNPTFSWVRLAQRIPVRIRLDHVSDDIRLIPGRTATVSIDVPRNRPVEGSNL</sequence>
<feature type="coiled-coil region" evidence="5">
    <location>
        <begin position="86"/>
        <end position="113"/>
    </location>
</feature>
<evidence type="ECO:0000256" key="4">
    <source>
        <dbReference type="ARBA" id="ARBA00023136"/>
    </source>
</evidence>
<evidence type="ECO:0000256" key="5">
    <source>
        <dbReference type="SAM" id="Coils"/>
    </source>
</evidence>
<evidence type="ECO:0000259" key="6">
    <source>
        <dbReference type="Pfam" id="PF25917"/>
    </source>
</evidence>
<keyword evidence="3" id="KW-1133">Transmembrane helix</keyword>
<dbReference type="EMBL" id="VOMC01000096">
    <property type="protein sequence ID" value="NVI09541.1"/>
    <property type="molecule type" value="Genomic_DNA"/>
</dbReference>